<reference evidence="4" key="1">
    <citation type="submission" date="2021-01" db="EMBL/GenBank/DDBJ databases">
        <authorList>
            <person name="Corre E."/>
            <person name="Pelletier E."/>
            <person name="Niang G."/>
            <person name="Scheremetjew M."/>
            <person name="Finn R."/>
            <person name="Kale V."/>
            <person name="Holt S."/>
            <person name="Cochrane G."/>
            <person name="Meng A."/>
            <person name="Brown T."/>
            <person name="Cohen L."/>
        </authorList>
    </citation>
    <scope>NUCLEOTIDE SEQUENCE</scope>
    <source>
        <strain evidence="4">CCMP1374</strain>
    </source>
</reference>
<feature type="domain" description="CAAX prenyl protease 2/Lysostaphin resistance protein A-like" evidence="3">
    <location>
        <begin position="252"/>
        <end position="346"/>
    </location>
</feature>
<keyword evidence="2" id="KW-0812">Transmembrane</keyword>
<evidence type="ECO:0000313" key="4">
    <source>
        <dbReference type="EMBL" id="CAD8511108.1"/>
    </source>
</evidence>
<feature type="transmembrane region" description="Helical" evidence="2">
    <location>
        <begin position="314"/>
        <end position="340"/>
    </location>
</feature>
<proteinExistence type="predicted"/>
<protein>
    <recommendedName>
        <fullName evidence="3">CAAX prenyl protease 2/Lysostaphin resistance protein A-like domain-containing protein</fullName>
    </recommendedName>
</protein>
<feature type="compositionally biased region" description="Basic and acidic residues" evidence="1">
    <location>
        <begin position="1"/>
        <end position="12"/>
    </location>
</feature>
<feature type="transmembrane region" description="Helical" evidence="2">
    <location>
        <begin position="163"/>
        <end position="183"/>
    </location>
</feature>
<feature type="transmembrane region" description="Helical" evidence="2">
    <location>
        <begin position="388"/>
        <end position="405"/>
    </location>
</feature>
<accession>A0A7S0I517</accession>
<feature type="transmembrane region" description="Helical" evidence="2">
    <location>
        <begin position="203"/>
        <end position="222"/>
    </location>
</feature>
<sequence length="424" mass="44934">MGKKERADDAKSQKAAAKKERRTQQAQNDPTVPALTVTVVFAIGLVIVSDLLFQSQTEGRAHFFARLFCFMLLESSFGSLFSLILLQPARWLVAWMPGGVAADEVLPWGPIETEQVSNEDTLAWPLPGATAALPVDWVRAGAGKSRPYHLNHVRGTIRMKQTFMRAGAALGSLCNMAVLSVLIDRRPFAALGLALDYAFVQDVAIGVGVGFGLVAGMTAVELRMGWVHHLGWFETVDPKERFGINLLVDAAFHAFVSLNEELPLRGWLLLNAAEACAAHLGFGLTASLVTAATCESLVFASMHRGSSGSSTAGLLNLVLGGFAAAANALLSGSLAFSLGWHWAWNFAMGNVFGRSTSGIPISATVLSVAPHPSKTRQHGGAFGPEGGLLAPAAYLVGVGVLYGIYGTSRWGAQAQYFPALASAL</sequence>
<evidence type="ECO:0000259" key="3">
    <source>
        <dbReference type="Pfam" id="PF02517"/>
    </source>
</evidence>
<dbReference type="PANTHER" id="PTHR39430">
    <property type="entry name" value="MEMBRANE-ASSOCIATED PROTEASE-RELATED"/>
    <property type="match status" value="1"/>
</dbReference>
<dbReference type="GO" id="GO:0004175">
    <property type="term" value="F:endopeptidase activity"/>
    <property type="evidence" value="ECO:0007669"/>
    <property type="project" value="UniProtKB-ARBA"/>
</dbReference>
<dbReference type="InterPro" id="IPR003675">
    <property type="entry name" value="Rce1/LyrA-like_dom"/>
</dbReference>
<organism evidence="4">
    <name type="scientific">Phaeocystis antarctica</name>
    <dbReference type="NCBI Taxonomy" id="33657"/>
    <lineage>
        <taxon>Eukaryota</taxon>
        <taxon>Haptista</taxon>
        <taxon>Haptophyta</taxon>
        <taxon>Prymnesiophyceae</taxon>
        <taxon>Phaeocystales</taxon>
        <taxon>Phaeocystaceae</taxon>
        <taxon>Phaeocystis</taxon>
    </lineage>
</organism>
<dbReference type="EMBL" id="HBEP01036682">
    <property type="protein sequence ID" value="CAD8511108.1"/>
    <property type="molecule type" value="Transcribed_RNA"/>
</dbReference>
<dbReference type="AlphaFoldDB" id="A0A7S0I517"/>
<feature type="transmembrane region" description="Helical" evidence="2">
    <location>
        <begin position="31"/>
        <end position="53"/>
    </location>
</feature>
<gene>
    <name evidence="4" type="ORF">PANT1444_LOCUS20763</name>
</gene>
<dbReference type="PANTHER" id="PTHR39430:SF1">
    <property type="entry name" value="PROTEASE"/>
    <property type="match status" value="1"/>
</dbReference>
<name>A0A7S0I517_9EUKA</name>
<keyword evidence="2" id="KW-0472">Membrane</keyword>
<evidence type="ECO:0000256" key="2">
    <source>
        <dbReference type="SAM" id="Phobius"/>
    </source>
</evidence>
<feature type="region of interest" description="Disordered" evidence="1">
    <location>
        <begin position="1"/>
        <end position="28"/>
    </location>
</feature>
<evidence type="ECO:0000256" key="1">
    <source>
        <dbReference type="SAM" id="MobiDB-lite"/>
    </source>
</evidence>
<dbReference type="GO" id="GO:0080120">
    <property type="term" value="P:CAAX-box protein maturation"/>
    <property type="evidence" value="ECO:0007669"/>
    <property type="project" value="UniProtKB-ARBA"/>
</dbReference>
<dbReference type="Pfam" id="PF02517">
    <property type="entry name" value="Rce1-like"/>
    <property type="match status" value="1"/>
</dbReference>
<keyword evidence="2" id="KW-1133">Transmembrane helix</keyword>
<feature type="transmembrane region" description="Helical" evidence="2">
    <location>
        <begin position="65"/>
        <end position="86"/>
    </location>
</feature>